<evidence type="ECO:0000313" key="3">
    <source>
        <dbReference type="Proteomes" id="UP000032142"/>
    </source>
</evidence>
<keyword evidence="1" id="KW-0472">Membrane</keyword>
<sequence>MPIDSSQKPDPPSRLEISPQFLFRSFGFSLCFVFIILLRCFPFKL</sequence>
<keyword evidence="1" id="KW-1133">Transmembrane helix</keyword>
<proteinExistence type="predicted"/>
<protein>
    <submittedName>
        <fullName evidence="2">Uncharacterized protein</fullName>
    </submittedName>
</protein>
<name>A0A0B0PLI0_GOSAR</name>
<keyword evidence="3" id="KW-1185">Reference proteome</keyword>
<organism evidence="2 3">
    <name type="scientific">Gossypium arboreum</name>
    <name type="common">Tree cotton</name>
    <name type="synonym">Gossypium nanking</name>
    <dbReference type="NCBI Taxonomy" id="29729"/>
    <lineage>
        <taxon>Eukaryota</taxon>
        <taxon>Viridiplantae</taxon>
        <taxon>Streptophyta</taxon>
        <taxon>Embryophyta</taxon>
        <taxon>Tracheophyta</taxon>
        <taxon>Spermatophyta</taxon>
        <taxon>Magnoliopsida</taxon>
        <taxon>eudicotyledons</taxon>
        <taxon>Gunneridae</taxon>
        <taxon>Pentapetalae</taxon>
        <taxon>rosids</taxon>
        <taxon>malvids</taxon>
        <taxon>Malvales</taxon>
        <taxon>Malvaceae</taxon>
        <taxon>Malvoideae</taxon>
        <taxon>Gossypium</taxon>
    </lineage>
</organism>
<reference evidence="3" key="1">
    <citation type="submission" date="2014-09" db="EMBL/GenBank/DDBJ databases">
        <authorList>
            <person name="Mudge J."/>
            <person name="Ramaraj T."/>
            <person name="Lindquist I.E."/>
            <person name="Bharti A.K."/>
            <person name="Sundararajan A."/>
            <person name="Cameron C.T."/>
            <person name="Woodward J.E."/>
            <person name="May G.D."/>
            <person name="Brubaker C."/>
            <person name="Broadhvest J."/>
            <person name="Wilkins T.A."/>
        </authorList>
    </citation>
    <scope>NUCLEOTIDE SEQUENCE</scope>
    <source>
        <strain evidence="3">cv. AKA8401</strain>
    </source>
</reference>
<evidence type="ECO:0000256" key="1">
    <source>
        <dbReference type="SAM" id="Phobius"/>
    </source>
</evidence>
<dbReference type="Proteomes" id="UP000032142">
    <property type="component" value="Unassembled WGS sequence"/>
</dbReference>
<evidence type="ECO:0000313" key="2">
    <source>
        <dbReference type="EMBL" id="KHG24276.1"/>
    </source>
</evidence>
<feature type="transmembrane region" description="Helical" evidence="1">
    <location>
        <begin position="21"/>
        <end position="41"/>
    </location>
</feature>
<dbReference type="AlphaFoldDB" id="A0A0B0PLI0"/>
<keyword evidence="1" id="KW-0812">Transmembrane</keyword>
<accession>A0A0B0PLI0</accession>
<dbReference type="EMBL" id="KN428217">
    <property type="protein sequence ID" value="KHG24276.1"/>
    <property type="molecule type" value="Genomic_DNA"/>
</dbReference>
<gene>
    <name evidence="2" type="ORF">F383_03845</name>
</gene>